<feature type="chain" id="PRO_5013868926" evidence="2">
    <location>
        <begin position="31"/>
        <end position="265"/>
    </location>
</feature>
<dbReference type="STRING" id="85968.GCA_900073015_02436"/>
<reference evidence="4 5" key="1">
    <citation type="journal article" date="2017" name="Infect. Genet. Evol.">
        <title>The new phylogeny of the genus Mycobacterium: The old and the news.</title>
        <authorList>
            <person name="Tortoli E."/>
            <person name="Fedrizzi T."/>
            <person name="Meehan C.J."/>
            <person name="Trovato A."/>
            <person name="Grottola A."/>
            <person name="Giacobazzi E."/>
            <person name="Serpini G.F."/>
            <person name="Tagliazucchi S."/>
            <person name="Fabio A."/>
            <person name="Bettua C."/>
            <person name="Bertorelli R."/>
            <person name="Frascaro F."/>
            <person name="De Sanctis V."/>
            <person name="Pecorari M."/>
            <person name="Jousson O."/>
            <person name="Segata N."/>
            <person name="Cirillo D.M."/>
        </authorList>
    </citation>
    <scope>NUCLEOTIDE SEQUENCE [LARGE SCALE GENOMIC DNA]</scope>
    <source>
        <strain evidence="4 5">CIP1034565</strain>
    </source>
</reference>
<dbReference type="SMART" id="SM00554">
    <property type="entry name" value="FAS1"/>
    <property type="match status" value="1"/>
</dbReference>
<dbReference type="OrthoDB" id="9800666at2"/>
<organism evidence="4 5">
    <name type="scientific">Mycolicibacterium brumae</name>
    <dbReference type="NCBI Taxonomy" id="85968"/>
    <lineage>
        <taxon>Bacteria</taxon>
        <taxon>Bacillati</taxon>
        <taxon>Actinomycetota</taxon>
        <taxon>Actinomycetes</taxon>
        <taxon>Mycobacteriales</taxon>
        <taxon>Mycobacteriaceae</taxon>
        <taxon>Mycolicibacterium</taxon>
    </lineage>
</organism>
<dbReference type="InterPro" id="IPR000782">
    <property type="entry name" value="FAS1_domain"/>
</dbReference>
<feature type="region of interest" description="Disordered" evidence="1">
    <location>
        <begin position="200"/>
        <end position="265"/>
    </location>
</feature>
<feature type="domain" description="FAS1" evidence="3">
    <location>
        <begin position="63"/>
        <end position="196"/>
    </location>
</feature>
<dbReference type="AlphaFoldDB" id="A0A2G5PEM0"/>
<dbReference type="InterPro" id="IPR050904">
    <property type="entry name" value="Adhesion/Biosynth-related"/>
</dbReference>
<sequence>MRIHNSRKTFGAFTAAVALTVALPMGIANADDPKPPREPEGPACGAYKEAHPSGSAAFTSMATVPASQAIANNPDLSTFSSAISGGLNPEVNIAAVLDNGPYVVFAPTNDAFAKLAPATMEALKTDTPYLYSIVYYHMALGLLTPKTVQGKMTSQEGRQLTIEGKGDNITVDGVAKVTCGGITAQNAQIYMIDTVLDPAGSQPAYEGEPTATSTTEAPAESTTEATPTEETSATESAAPASGEEATTEESAAATTSEEAATEGEN</sequence>
<comment type="caution">
    <text evidence="4">The sequence shown here is derived from an EMBL/GenBank/DDBJ whole genome shotgun (WGS) entry which is preliminary data.</text>
</comment>
<dbReference type="GO" id="GO:0050839">
    <property type="term" value="F:cell adhesion molecule binding"/>
    <property type="evidence" value="ECO:0007669"/>
    <property type="project" value="TreeGrafter"/>
</dbReference>
<dbReference type="Gene3D" id="2.30.180.10">
    <property type="entry name" value="FAS1 domain"/>
    <property type="match status" value="1"/>
</dbReference>
<dbReference type="Pfam" id="PF02469">
    <property type="entry name" value="Fasciclin"/>
    <property type="match status" value="1"/>
</dbReference>
<keyword evidence="2" id="KW-0732">Signal</keyword>
<dbReference type="GO" id="GO:0030198">
    <property type="term" value="P:extracellular matrix organization"/>
    <property type="evidence" value="ECO:0007669"/>
    <property type="project" value="TreeGrafter"/>
</dbReference>
<evidence type="ECO:0000256" key="1">
    <source>
        <dbReference type="SAM" id="MobiDB-lite"/>
    </source>
</evidence>
<evidence type="ECO:0000259" key="3">
    <source>
        <dbReference type="PROSITE" id="PS50213"/>
    </source>
</evidence>
<protein>
    <submittedName>
        <fullName evidence="4">Fasciclin</fullName>
    </submittedName>
</protein>
<dbReference type="PANTHER" id="PTHR10900">
    <property type="entry name" value="PERIOSTIN-RELATED"/>
    <property type="match status" value="1"/>
</dbReference>
<evidence type="ECO:0000313" key="5">
    <source>
        <dbReference type="Proteomes" id="UP000230551"/>
    </source>
</evidence>
<dbReference type="RefSeq" id="WP_090589270.1">
    <property type="nucleotide sequence ID" value="NZ_CP104302.1"/>
</dbReference>
<dbReference type="Proteomes" id="UP000230551">
    <property type="component" value="Unassembled WGS sequence"/>
</dbReference>
<dbReference type="GO" id="GO:0007155">
    <property type="term" value="P:cell adhesion"/>
    <property type="evidence" value="ECO:0007669"/>
    <property type="project" value="TreeGrafter"/>
</dbReference>
<dbReference type="GO" id="GO:0005615">
    <property type="term" value="C:extracellular space"/>
    <property type="evidence" value="ECO:0007669"/>
    <property type="project" value="TreeGrafter"/>
</dbReference>
<name>A0A2G5PEM0_9MYCO</name>
<dbReference type="GO" id="GO:0031012">
    <property type="term" value="C:extracellular matrix"/>
    <property type="evidence" value="ECO:0007669"/>
    <property type="project" value="TreeGrafter"/>
</dbReference>
<dbReference type="SUPFAM" id="SSF82153">
    <property type="entry name" value="FAS1 domain"/>
    <property type="match status" value="1"/>
</dbReference>
<dbReference type="InterPro" id="IPR036378">
    <property type="entry name" value="FAS1_dom_sf"/>
</dbReference>
<dbReference type="PROSITE" id="PS50213">
    <property type="entry name" value="FAS1"/>
    <property type="match status" value="1"/>
</dbReference>
<gene>
    <name evidence="4" type="ORF">CQY22_003685</name>
</gene>
<keyword evidence="5" id="KW-1185">Reference proteome</keyword>
<accession>A0A2G5PEM0</accession>
<evidence type="ECO:0000256" key="2">
    <source>
        <dbReference type="SAM" id="SignalP"/>
    </source>
</evidence>
<feature type="compositionally biased region" description="Low complexity" evidence="1">
    <location>
        <begin position="206"/>
        <end position="258"/>
    </location>
</feature>
<dbReference type="PANTHER" id="PTHR10900:SF77">
    <property type="entry name" value="FI19380P1"/>
    <property type="match status" value="1"/>
</dbReference>
<proteinExistence type="predicted"/>
<dbReference type="EMBL" id="PDCN02000003">
    <property type="protein sequence ID" value="PIB76761.1"/>
    <property type="molecule type" value="Genomic_DNA"/>
</dbReference>
<evidence type="ECO:0000313" key="4">
    <source>
        <dbReference type="EMBL" id="PIB76761.1"/>
    </source>
</evidence>
<feature type="signal peptide" evidence="2">
    <location>
        <begin position="1"/>
        <end position="30"/>
    </location>
</feature>